<evidence type="ECO:0000313" key="2">
    <source>
        <dbReference type="Proteomes" id="UP001500630"/>
    </source>
</evidence>
<dbReference type="Proteomes" id="UP001500630">
    <property type="component" value="Unassembled WGS sequence"/>
</dbReference>
<sequence length="65" mass="7340">MRSRSDRFHTRGAQTYGWIGSTHRYLLHTMAIYTNRASSAGVRPWLKDASKAAFNAAGPMVFHDN</sequence>
<evidence type="ECO:0008006" key="3">
    <source>
        <dbReference type="Google" id="ProtNLM"/>
    </source>
</evidence>
<keyword evidence="2" id="KW-1185">Reference proteome</keyword>
<organism evidence="1 2">
    <name type="scientific">Nonomuraea rosea</name>
    <dbReference type="NCBI Taxonomy" id="638574"/>
    <lineage>
        <taxon>Bacteria</taxon>
        <taxon>Bacillati</taxon>
        <taxon>Actinomycetota</taxon>
        <taxon>Actinomycetes</taxon>
        <taxon>Streptosporangiales</taxon>
        <taxon>Streptosporangiaceae</taxon>
        <taxon>Nonomuraea</taxon>
    </lineage>
</organism>
<evidence type="ECO:0000313" key="1">
    <source>
        <dbReference type="EMBL" id="GAA3574782.1"/>
    </source>
</evidence>
<gene>
    <name evidence="1" type="ORF">GCM10022419_064840</name>
</gene>
<proteinExistence type="predicted"/>
<dbReference type="EMBL" id="BAABDQ010000016">
    <property type="protein sequence ID" value="GAA3574782.1"/>
    <property type="molecule type" value="Genomic_DNA"/>
</dbReference>
<reference evidence="2" key="1">
    <citation type="journal article" date="2019" name="Int. J. Syst. Evol. Microbiol.">
        <title>The Global Catalogue of Microorganisms (GCM) 10K type strain sequencing project: providing services to taxonomists for standard genome sequencing and annotation.</title>
        <authorList>
            <consortium name="The Broad Institute Genomics Platform"/>
            <consortium name="The Broad Institute Genome Sequencing Center for Infectious Disease"/>
            <person name="Wu L."/>
            <person name="Ma J."/>
        </authorList>
    </citation>
    <scope>NUCLEOTIDE SEQUENCE [LARGE SCALE GENOMIC DNA]</scope>
    <source>
        <strain evidence="2">JCM 17326</strain>
    </source>
</reference>
<dbReference type="RefSeq" id="WP_345567702.1">
    <property type="nucleotide sequence ID" value="NZ_BAABDQ010000016.1"/>
</dbReference>
<name>A0ABP6XZ30_9ACTN</name>
<accession>A0ABP6XZ30</accession>
<protein>
    <recommendedName>
        <fullName evidence="3">Transposase</fullName>
    </recommendedName>
</protein>
<comment type="caution">
    <text evidence="1">The sequence shown here is derived from an EMBL/GenBank/DDBJ whole genome shotgun (WGS) entry which is preliminary data.</text>
</comment>